<name>B5CS73_9FIRM</name>
<evidence type="ECO:0000313" key="2">
    <source>
        <dbReference type="Proteomes" id="UP000003254"/>
    </source>
</evidence>
<gene>
    <name evidence="1" type="ORF">RUMLAC_02331</name>
</gene>
<reference evidence="1 2" key="1">
    <citation type="submission" date="2008-08" db="EMBL/GenBank/DDBJ databases">
        <title>Draft genome sequence of Ruminococcus lactaris ATCC 29176.</title>
        <authorList>
            <person name="Sudarsanam P."/>
            <person name="Ley R."/>
            <person name="Guruge J."/>
            <person name="Turnbaugh P.J."/>
            <person name="Mahowald M."/>
            <person name="Liep D."/>
            <person name="Gordon J."/>
        </authorList>
    </citation>
    <scope>NUCLEOTIDE SEQUENCE [LARGE SCALE GENOMIC DNA]</scope>
    <source>
        <strain evidence="1 2">ATCC 29176</strain>
    </source>
</reference>
<dbReference type="Proteomes" id="UP000003254">
    <property type="component" value="Unassembled WGS sequence"/>
</dbReference>
<evidence type="ECO:0000313" key="1">
    <source>
        <dbReference type="EMBL" id="EDY31899.1"/>
    </source>
</evidence>
<protein>
    <submittedName>
        <fullName evidence="1">Uncharacterized protein</fullName>
    </submittedName>
</protein>
<organism evidence="1 2">
    <name type="scientific">[Ruminococcus] lactaris ATCC 29176</name>
    <dbReference type="NCBI Taxonomy" id="471875"/>
    <lineage>
        <taxon>Bacteria</taxon>
        <taxon>Bacillati</taxon>
        <taxon>Bacillota</taxon>
        <taxon>Clostridia</taxon>
        <taxon>Lachnospirales</taxon>
        <taxon>Lachnospiraceae</taxon>
        <taxon>Mediterraneibacter</taxon>
    </lineage>
</organism>
<comment type="caution">
    <text evidence="1">The sequence shown here is derived from an EMBL/GenBank/DDBJ whole genome shotgun (WGS) entry which is preliminary data.</text>
</comment>
<sequence length="46" mass="5594">MIRQFEFEHSLKDGKKLAKEKIRKIESNIDSIFRILFFPLGVIFYF</sequence>
<accession>B5CS73</accession>
<keyword evidence="2" id="KW-1185">Reference proteome</keyword>
<reference evidence="1 2" key="2">
    <citation type="submission" date="2008-08" db="EMBL/GenBank/DDBJ databases">
        <authorList>
            <person name="Fulton L."/>
            <person name="Clifton S."/>
            <person name="Fulton B."/>
            <person name="Xu J."/>
            <person name="Minx P."/>
            <person name="Pepin K.H."/>
            <person name="Johnson M."/>
            <person name="Bhonagiri V."/>
            <person name="Nash W.E."/>
            <person name="Mardis E.R."/>
            <person name="Wilson R.K."/>
        </authorList>
    </citation>
    <scope>NUCLEOTIDE SEQUENCE [LARGE SCALE GENOMIC DNA]</scope>
    <source>
        <strain evidence="1 2">ATCC 29176</strain>
    </source>
</reference>
<dbReference type="HOGENOM" id="CLU_3188654_0_0_9"/>
<dbReference type="EMBL" id="ABOU02000049">
    <property type="protein sequence ID" value="EDY31899.1"/>
    <property type="molecule type" value="Genomic_DNA"/>
</dbReference>
<dbReference type="AlphaFoldDB" id="B5CS73"/>
<proteinExistence type="predicted"/>